<evidence type="ECO:0000313" key="3">
    <source>
        <dbReference type="Proteomes" id="UP000279227"/>
    </source>
</evidence>
<feature type="compositionally biased region" description="Basic and acidic residues" evidence="1">
    <location>
        <begin position="28"/>
        <end position="37"/>
    </location>
</feature>
<dbReference type="AlphaFoldDB" id="A0A448B278"/>
<organism evidence="2 3">
    <name type="scientific">Chryseobacterium gleum</name>
    <name type="common">Flavobacterium gleum</name>
    <dbReference type="NCBI Taxonomy" id="250"/>
    <lineage>
        <taxon>Bacteria</taxon>
        <taxon>Pseudomonadati</taxon>
        <taxon>Bacteroidota</taxon>
        <taxon>Flavobacteriia</taxon>
        <taxon>Flavobacteriales</taxon>
        <taxon>Weeksellaceae</taxon>
        <taxon>Chryseobacterium group</taxon>
        <taxon>Chryseobacterium</taxon>
    </lineage>
</organism>
<name>A0A448B278_CHRGE</name>
<accession>A0A448B278</accession>
<evidence type="ECO:0000256" key="1">
    <source>
        <dbReference type="SAM" id="MobiDB-lite"/>
    </source>
</evidence>
<evidence type="ECO:0000313" key="2">
    <source>
        <dbReference type="EMBL" id="VEE07592.1"/>
    </source>
</evidence>
<feature type="compositionally biased region" description="Basic residues" evidence="1">
    <location>
        <begin position="1"/>
        <end position="20"/>
    </location>
</feature>
<sequence length="397" mass="46675">MNATKYYKRKNSNSGRKKTKTGSSAGRRFYEMDEAGKRQFGSTERPEKVCPIGTNTNGFLKTAFLPKLKECSTTSNLSKSKTIKLERDFYKSLSQMSEHYNLSQSDHKDFEFPYNISLSLNHCRKQMKTSIKNWQDIKLEHKGNCLYFVSEERISTGMTLYYIPVVPLHNMLHHKKYRKTAQMLLSVCTYLYRIIDIPYYRQEASYLFWLYEMLSDWIDQDEELDENCEYKKQLQQAELIGDIMEQKIASINNLSFFQQRVTSFKAKDSFDVECLNLANKAFSLYSKFPEERIYRNIHFNNNKDFSNDDEFDYDENDEAVISMDKYISFFADDRGWAYQSIIDSVNNEFNEYAEIQEPIVFKVFDGKEVSDNSLDFESEVFEILNQLAGILGDFSSL</sequence>
<dbReference type="Proteomes" id="UP000279227">
    <property type="component" value="Chromosome"/>
</dbReference>
<feature type="region of interest" description="Disordered" evidence="1">
    <location>
        <begin position="1"/>
        <end position="47"/>
    </location>
</feature>
<dbReference type="STRING" id="525257.HMPREF0204_12228"/>
<proteinExistence type="predicted"/>
<dbReference type="KEGG" id="cgle:NCTC11432_02225"/>
<reference evidence="2 3" key="1">
    <citation type="submission" date="2018-12" db="EMBL/GenBank/DDBJ databases">
        <authorList>
            <consortium name="Pathogen Informatics"/>
        </authorList>
    </citation>
    <scope>NUCLEOTIDE SEQUENCE [LARGE SCALE GENOMIC DNA]</scope>
    <source>
        <strain evidence="2 3">NCTC11432</strain>
    </source>
</reference>
<gene>
    <name evidence="2" type="ORF">NCTC11432_02225</name>
</gene>
<protein>
    <submittedName>
        <fullName evidence="2">Uncharacterized protein</fullName>
    </submittedName>
</protein>
<dbReference type="EMBL" id="LR134289">
    <property type="protein sequence ID" value="VEE07592.1"/>
    <property type="molecule type" value="Genomic_DNA"/>
</dbReference>